<sequence length="133" mass="14718">MGFPSPAQDYVEHSLSLDQLCITKPAATYMMRADRCYLRAGIQQGAILVIDASAKAFDGSVVVVEHSGEFHLKRLQLLPKPSLTGLDYTGKRIPIDLTDNDENTATRIFGVLTYCVNDMRTAEFDDTPYGLDD</sequence>
<evidence type="ECO:0000313" key="2">
    <source>
        <dbReference type="EMBL" id="NUY99072.1"/>
    </source>
</evidence>
<dbReference type="AlphaFoldDB" id="A0A7Y6NI98"/>
<reference evidence="2 3" key="1">
    <citation type="submission" date="2020-05" db="EMBL/GenBank/DDBJ databases">
        <title>Whole Genome Sequences of Enterobacteriales Associated with the International Space Station.</title>
        <authorList>
            <person name="Bharadwaj A."/>
            <person name="Daudu R."/>
            <person name="Singh N."/>
            <person name="Wood J."/>
            <person name="Debieu M."/>
            <person name="Mason C."/>
            <person name="Wang C."/>
            <person name="Venkateswaran K."/>
        </authorList>
    </citation>
    <scope>NUCLEOTIDE SEQUENCE [LARGE SCALE GENOMIC DNA]</scope>
    <source>
        <strain evidence="2 3">IF5SW-B1</strain>
    </source>
</reference>
<dbReference type="InterPro" id="IPR039418">
    <property type="entry name" value="LexA-like"/>
</dbReference>
<comment type="caution">
    <text evidence="2">The sequence shown here is derived from an EMBL/GenBank/DDBJ whole genome shotgun (WGS) entry which is preliminary data.</text>
</comment>
<protein>
    <submittedName>
        <fullName evidence="2">LexA family transcriptional regulator</fullName>
    </submittedName>
</protein>
<dbReference type="Gene3D" id="2.10.109.10">
    <property type="entry name" value="Umud Fragment, subunit A"/>
    <property type="match status" value="1"/>
</dbReference>
<dbReference type="RefSeq" id="WP_069729766.1">
    <property type="nucleotide sequence ID" value="NZ_JABWPE010000041.1"/>
</dbReference>
<organism evidence="2 3">
    <name type="scientific">Pantoea brenneri</name>
    <dbReference type="NCBI Taxonomy" id="472694"/>
    <lineage>
        <taxon>Bacteria</taxon>
        <taxon>Pseudomonadati</taxon>
        <taxon>Pseudomonadota</taxon>
        <taxon>Gammaproteobacteria</taxon>
        <taxon>Enterobacterales</taxon>
        <taxon>Erwiniaceae</taxon>
        <taxon>Pantoea</taxon>
    </lineage>
</organism>
<proteinExistence type="predicted"/>
<dbReference type="InterPro" id="IPR015927">
    <property type="entry name" value="Peptidase_S24_S26A/B/C"/>
</dbReference>
<evidence type="ECO:0000259" key="1">
    <source>
        <dbReference type="Pfam" id="PF00717"/>
    </source>
</evidence>
<dbReference type="Proteomes" id="UP000566985">
    <property type="component" value="Unassembled WGS sequence"/>
</dbReference>
<accession>A0A7Y6NI98</accession>
<feature type="domain" description="Peptidase S24/S26A/S26B/S26C" evidence="1">
    <location>
        <begin position="1"/>
        <end position="77"/>
    </location>
</feature>
<dbReference type="SUPFAM" id="SSF51306">
    <property type="entry name" value="LexA/Signal peptidase"/>
    <property type="match status" value="1"/>
</dbReference>
<dbReference type="EMBL" id="JABWPM010000041">
    <property type="protein sequence ID" value="NUY99072.1"/>
    <property type="molecule type" value="Genomic_DNA"/>
</dbReference>
<gene>
    <name evidence="2" type="ORF">HU668_21780</name>
</gene>
<dbReference type="InterPro" id="IPR036286">
    <property type="entry name" value="LexA/Signal_pep-like_sf"/>
</dbReference>
<evidence type="ECO:0000313" key="3">
    <source>
        <dbReference type="Proteomes" id="UP000566985"/>
    </source>
</evidence>
<dbReference type="CDD" id="cd06529">
    <property type="entry name" value="S24_LexA-like"/>
    <property type="match status" value="1"/>
</dbReference>
<dbReference type="Pfam" id="PF00717">
    <property type="entry name" value="Peptidase_S24"/>
    <property type="match status" value="1"/>
</dbReference>
<name>A0A7Y6NI98_9GAMM</name>